<keyword evidence="2" id="KW-1185">Reference proteome</keyword>
<proteinExistence type="predicted"/>
<reference evidence="1 2" key="1">
    <citation type="submission" date="2016-06" db="EMBL/GenBank/DDBJ databases">
        <title>Evolution of pathogenesis and genome organization in the Tremellales.</title>
        <authorList>
            <person name="Cuomo C."/>
            <person name="Litvintseva A."/>
            <person name="Heitman J."/>
            <person name="Chen Y."/>
            <person name="Sun S."/>
            <person name="Springer D."/>
            <person name="Dromer F."/>
            <person name="Young S."/>
            <person name="Zeng Q."/>
            <person name="Chapman S."/>
            <person name="Gujja S."/>
            <person name="Saif S."/>
            <person name="Birren B."/>
        </authorList>
    </citation>
    <scope>NUCLEOTIDE SEQUENCE [LARGE SCALE GENOMIC DNA]</scope>
    <source>
        <strain evidence="1 2">ATCC 28783</strain>
    </source>
</reference>
<evidence type="ECO:0000313" key="1">
    <source>
        <dbReference type="EMBL" id="RXK39564.1"/>
    </source>
</evidence>
<organism evidence="1 2">
    <name type="scientific">Tremella mesenterica</name>
    <name type="common">Jelly fungus</name>
    <dbReference type="NCBI Taxonomy" id="5217"/>
    <lineage>
        <taxon>Eukaryota</taxon>
        <taxon>Fungi</taxon>
        <taxon>Dikarya</taxon>
        <taxon>Basidiomycota</taxon>
        <taxon>Agaricomycotina</taxon>
        <taxon>Tremellomycetes</taxon>
        <taxon>Tremellales</taxon>
        <taxon>Tremellaceae</taxon>
        <taxon>Tremella</taxon>
    </lineage>
</organism>
<dbReference type="AlphaFoldDB" id="A0A4Q1BNU8"/>
<dbReference type="EMBL" id="SDIL01000030">
    <property type="protein sequence ID" value="RXK39564.1"/>
    <property type="molecule type" value="Genomic_DNA"/>
</dbReference>
<dbReference type="InParanoid" id="A0A4Q1BNU8"/>
<accession>A0A4Q1BNU8</accession>
<name>A0A4Q1BNU8_TREME</name>
<dbReference type="Proteomes" id="UP000289152">
    <property type="component" value="Unassembled WGS sequence"/>
</dbReference>
<protein>
    <submittedName>
        <fullName evidence="1">Uncharacterized protein</fullName>
    </submittedName>
</protein>
<evidence type="ECO:0000313" key="2">
    <source>
        <dbReference type="Proteomes" id="UP000289152"/>
    </source>
</evidence>
<dbReference type="VEuPathDB" id="FungiDB:TREMEDRAFT_62373"/>
<comment type="caution">
    <text evidence="1">The sequence shown here is derived from an EMBL/GenBank/DDBJ whole genome shotgun (WGS) entry which is preliminary data.</text>
</comment>
<gene>
    <name evidence="1" type="ORF">M231_03234</name>
</gene>
<sequence length="107" mass="11965">MAQPQSTVPAFNPAIHKVFFCPEAKNVQVLHQILQTRYGPCPPVMTHVSPGHQHMILVLRGAIWTEEQWASITVSLLEAMYPGTRFIDGTPEFTSILTLSQPSKPRN</sequence>